<keyword evidence="2" id="KW-1133">Transmembrane helix</keyword>
<reference evidence="3 4" key="1">
    <citation type="submission" date="2014-04" db="EMBL/GenBank/DDBJ databases">
        <authorList>
            <consortium name="DOE Joint Genome Institute"/>
            <person name="Kuo A."/>
            <person name="Zuccaro A."/>
            <person name="Kohler A."/>
            <person name="Nagy L.G."/>
            <person name="Floudas D."/>
            <person name="Copeland A."/>
            <person name="Barry K.W."/>
            <person name="Cichocki N."/>
            <person name="Veneault-Fourrey C."/>
            <person name="LaButti K."/>
            <person name="Lindquist E.A."/>
            <person name="Lipzen A."/>
            <person name="Lundell T."/>
            <person name="Morin E."/>
            <person name="Murat C."/>
            <person name="Sun H."/>
            <person name="Tunlid A."/>
            <person name="Henrissat B."/>
            <person name="Grigoriev I.V."/>
            <person name="Hibbett D.S."/>
            <person name="Martin F."/>
            <person name="Nordberg H.P."/>
            <person name="Cantor M.N."/>
            <person name="Hua S.X."/>
        </authorList>
    </citation>
    <scope>NUCLEOTIDE SEQUENCE [LARGE SCALE GENOMIC DNA]</scope>
    <source>
        <strain evidence="3 4">MAFF 305830</strain>
    </source>
</reference>
<evidence type="ECO:0000313" key="3">
    <source>
        <dbReference type="EMBL" id="KIM26128.1"/>
    </source>
</evidence>
<evidence type="ECO:0000256" key="1">
    <source>
        <dbReference type="SAM" id="MobiDB-lite"/>
    </source>
</evidence>
<feature type="compositionally biased region" description="Low complexity" evidence="1">
    <location>
        <begin position="61"/>
        <end position="90"/>
    </location>
</feature>
<sequence length="347" mass="37071">MIAPKIPHSGTTSITAGSDGNRGFIPITISMAMKPTGNNEYLNLYIKAISFQITTPTQNVPAPASTSSNPTSPSIPTSASTNSASSPITSGTSTSLTSNASLVAVPSLSVSDGHTVSIMIPISEPSRQEPQASAKVNTAAIGAAVGSVAFVAILIVLLVLWRRRRLANLPTPTQLQPFTPTPSEKVPFAIQPPRGEGSSSPVISPQQTSSRTFSSRAESTVQSGYFDPPPIYGSDERIARRPSMSPALVEFARANRTWISEDLQERLTAAGYLPTDDPDNLTEEEWRELGITKLELLRLRALFARTVQASPSTHSPTSTQTMFSPMSIDIKDRRSRIEEQAISPVGV</sequence>
<accession>A0A0C2WIF5</accession>
<keyword evidence="2" id="KW-0812">Transmembrane</keyword>
<reference evidence="4" key="2">
    <citation type="submission" date="2015-01" db="EMBL/GenBank/DDBJ databases">
        <title>Evolutionary Origins and Diversification of the Mycorrhizal Mutualists.</title>
        <authorList>
            <consortium name="DOE Joint Genome Institute"/>
            <consortium name="Mycorrhizal Genomics Consortium"/>
            <person name="Kohler A."/>
            <person name="Kuo A."/>
            <person name="Nagy L.G."/>
            <person name="Floudas D."/>
            <person name="Copeland A."/>
            <person name="Barry K.W."/>
            <person name="Cichocki N."/>
            <person name="Veneault-Fourrey C."/>
            <person name="LaButti K."/>
            <person name="Lindquist E.A."/>
            <person name="Lipzen A."/>
            <person name="Lundell T."/>
            <person name="Morin E."/>
            <person name="Murat C."/>
            <person name="Riley R."/>
            <person name="Ohm R."/>
            <person name="Sun H."/>
            <person name="Tunlid A."/>
            <person name="Henrissat B."/>
            <person name="Grigoriev I.V."/>
            <person name="Hibbett D.S."/>
            <person name="Martin F."/>
        </authorList>
    </citation>
    <scope>NUCLEOTIDE SEQUENCE [LARGE SCALE GENOMIC DNA]</scope>
    <source>
        <strain evidence="4">MAFF 305830</strain>
    </source>
</reference>
<dbReference type="Proteomes" id="UP000054097">
    <property type="component" value="Unassembled WGS sequence"/>
</dbReference>
<dbReference type="EMBL" id="KN824308">
    <property type="protein sequence ID" value="KIM26128.1"/>
    <property type="molecule type" value="Genomic_DNA"/>
</dbReference>
<keyword evidence="2" id="KW-0472">Membrane</keyword>
<proteinExistence type="predicted"/>
<dbReference type="HOGENOM" id="CLU_048313_0_0_1"/>
<feature type="region of interest" description="Disordered" evidence="1">
    <location>
        <begin position="59"/>
        <end position="94"/>
    </location>
</feature>
<evidence type="ECO:0008006" key="5">
    <source>
        <dbReference type="Google" id="ProtNLM"/>
    </source>
</evidence>
<dbReference type="OrthoDB" id="3266524at2759"/>
<keyword evidence="4" id="KW-1185">Reference proteome</keyword>
<protein>
    <recommendedName>
        <fullName evidence="5">SAM domain-containing protein</fullName>
    </recommendedName>
</protein>
<name>A0A0C2WIF5_SERVB</name>
<organism evidence="3 4">
    <name type="scientific">Serendipita vermifera MAFF 305830</name>
    <dbReference type="NCBI Taxonomy" id="933852"/>
    <lineage>
        <taxon>Eukaryota</taxon>
        <taxon>Fungi</taxon>
        <taxon>Dikarya</taxon>
        <taxon>Basidiomycota</taxon>
        <taxon>Agaricomycotina</taxon>
        <taxon>Agaricomycetes</taxon>
        <taxon>Sebacinales</taxon>
        <taxon>Serendipitaceae</taxon>
        <taxon>Serendipita</taxon>
    </lineage>
</organism>
<feature type="transmembrane region" description="Helical" evidence="2">
    <location>
        <begin position="139"/>
        <end position="161"/>
    </location>
</feature>
<gene>
    <name evidence="3" type="ORF">M408DRAFT_196620</name>
</gene>
<evidence type="ECO:0000256" key="2">
    <source>
        <dbReference type="SAM" id="Phobius"/>
    </source>
</evidence>
<feature type="region of interest" description="Disordered" evidence="1">
    <location>
        <begin position="177"/>
        <end position="226"/>
    </location>
</feature>
<evidence type="ECO:0000313" key="4">
    <source>
        <dbReference type="Proteomes" id="UP000054097"/>
    </source>
</evidence>
<dbReference type="AlphaFoldDB" id="A0A0C2WIF5"/>
<feature type="compositionally biased region" description="Polar residues" evidence="1">
    <location>
        <begin position="197"/>
        <end position="223"/>
    </location>
</feature>